<keyword evidence="1" id="KW-0645">Protease</keyword>
<protein>
    <submittedName>
        <fullName evidence="1">Peptidase M55 D-aminopeptidase</fullName>
    </submittedName>
</protein>
<dbReference type="Pfam" id="PF04951">
    <property type="entry name" value="Peptidase_M55"/>
    <property type="match status" value="1"/>
</dbReference>
<dbReference type="Gene3D" id="3.40.50.10780">
    <property type="entry name" value="Dipeptide transport protein"/>
    <property type="match status" value="1"/>
</dbReference>
<keyword evidence="1" id="KW-0031">Aminopeptidase</keyword>
<reference evidence="1" key="1">
    <citation type="submission" date="2013-08" db="EMBL/GenBank/DDBJ databases">
        <authorList>
            <person name="Mendez C."/>
            <person name="Richter M."/>
            <person name="Ferrer M."/>
            <person name="Sanchez J."/>
        </authorList>
    </citation>
    <scope>NUCLEOTIDE SEQUENCE</scope>
</reference>
<dbReference type="SUPFAM" id="SSF63992">
    <property type="entry name" value="Dipeptide transport protein"/>
    <property type="match status" value="1"/>
</dbReference>
<sequence>MRVLISVDAEGLQGITFGTQVLPKLDLYQEGRDAMTDSINAVAEGAFRGGATSVTIVDSHDGNRNIPAGKVMREARLISGWPKELSMVEGARGSDLLFMVGYHSRAGTLHGVLDHTYSINVHRLWINGQEMGEIGFSAAVAGKLGVRSAMVAGDTAAVNEARAILPDCEFVTLKDGLSRYS</sequence>
<name>T1AFF5_9ZZZZ</name>
<organism evidence="1">
    <name type="scientific">mine drainage metagenome</name>
    <dbReference type="NCBI Taxonomy" id="410659"/>
    <lineage>
        <taxon>unclassified sequences</taxon>
        <taxon>metagenomes</taxon>
        <taxon>ecological metagenomes</taxon>
    </lineage>
</organism>
<proteinExistence type="predicted"/>
<feature type="non-terminal residue" evidence="1">
    <location>
        <position position="181"/>
    </location>
</feature>
<dbReference type="InterPro" id="IPR027476">
    <property type="entry name" value="DppA_N"/>
</dbReference>
<evidence type="ECO:0000313" key="1">
    <source>
        <dbReference type="EMBL" id="EQD40640.1"/>
    </source>
</evidence>
<dbReference type="InterPro" id="IPR007035">
    <property type="entry name" value="Peptidase_M55"/>
</dbReference>
<dbReference type="GO" id="GO:0004177">
    <property type="term" value="F:aminopeptidase activity"/>
    <property type="evidence" value="ECO:0007669"/>
    <property type="project" value="UniProtKB-KW"/>
</dbReference>
<comment type="caution">
    <text evidence="1">The sequence shown here is derived from an EMBL/GenBank/DDBJ whole genome shotgun (WGS) entry which is preliminary data.</text>
</comment>
<accession>T1AFF5</accession>
<reference evidence="1" key="2">
    <citation type="journal article" date="2014" name="ISME J.">
        <title>Microbial stratification in low pH oxic and suboxic macroscopic growths along an acid mine drainage.</title>
        <authorList>
            <person name="Mendez-Garcia C."/>
            <person name="Mesa V."/>
            <person name="Sprenger R.R."/>
            <person name="Richter M."/>
            <person name="Diez M.S."/>
            <person name="Solano J."/>
            <person name="Bargiela R."/>
            <person name="Golyshina O.V."/>
            <person name="Manteca A."/>
            <person name="Ramos J.L."/>
            <person name="Gallego J.R."/>
            <person name="Llorente I."/>
            <person name="Martins Dos Santos V.A."/>
            <person name="Jensen O.N."/>
            <person name="Pelaez A.I."/>
            <person name="Sanchez J."/>
            <person name="Ferrer M."/>
        </authorList>
    </citation>
    <scope>NUCLEOTIDE SEQUENCE</scope>
</reference>
<gene>
    <name evidence="1" type="ORF">B1B_14844</name>
</gene>
<dbReference type="EMBL" id="AUZY01009863">
    <property type="protein sequence ID" value="EQD40640.1"/>
    <property type="molecule type" value="Genomic_DNA"/>
</dbReference>
<dbReference type="InterPro" id="IPR036177">
    <property type="entry name" value="Peptidase_M55_sf"/>
</dbReference>
<keyword evidence="1" id="KW-0378">Hydrolase</keyword>
<dbReference type="AlphaFoldDB" id="T1AFF5"/>